<evidence type="ECO:0000256" key="8">
    <source>
        <dbReference type="ARBA" id="ARBA00023136"/>
    </source>
</evidence>
<dbReference type="Pfam" id="PF00028">
    <property type="entry name" value="Cadherin"/>
    <property type="match status" value="5"/>
</dbReference>
<keyword evidence="8" id="KW-0472">Membrane</keyword>
<dbReference type="SUPFAM" id="SSF56436">
    <property type="entry name" value="C-type lectin-like"/>
    <property type="match status" value="1"/>
</dbReference>
<dbReference type="Gene3D" id="2.60.120.200">
    <property type="match status" value="1"/>
</dbReference>
<feature type="compositionally biased region" description="Basic and acidic residues" evidence="9">
    <location>
        <begin position="4121"/>
        <end position="4133"/>
    </location>
</feature>
<dbReference type="PROSITE" id="PS51854">
    <property type="entry name" value="CSPG"/>
    <property type="match status" value="1"/>
</dbReference>
<feature type="domain" description="Cadherin" evidence="11">
    <location>
        <begin position="1320"/>
        <end position="1400"/>
    </location>
</feature>
<keyword evidence="2" id="KW-0812">Transmembrane</keyword>
<dbReference type="InterPro" id="IPR001304">
    <property type="entry name" value="C-type_lectin-like"/>
</dbReference>
<dbReference type="InterPro" id="IPR028994">
    <property type="entry name" value="Integrin_alpha_N"/>
</dbReference>
<organism evidence="13 14">
    <name type="scientific">Roseimaritima multifibrata</name>
    <dbReference type="NCBI Taxonomy" id="1930274"/>
    <lineage>
        <taxon>Bacteria</taxon>
        <taxon>Pseudomonadati</taxon>
        <taxon>Planctomycetota</taxon>
        <taxon>Planctomycetia</taxon>
        <taxon>Pirellulales</taxon>
        <taxon>Pirellulaceae</taxon>
        <taxon>Roseimaritima</taxon>
    </lineage>
</organism>
<dbReference type="EMBL" id="CP036262">
    <property type="protein sequence ID" value="QDS92976.1"/>
    <property type="molecule type" value="Genomic_DNA"/>
</dbReference>
<dbReference type="PROSITE" id="PS50041">
    <property type="entry name" value="C_TYPE_LECTIN_2"/>
    <property type="match status" value="1"/>
</dbReference>
<dbReference type="InterPro" id="IPR040853">
    <property type="entry name" value="RapA2_cadherin-like"/>
</dbReference>
<dbReference type="InterPro" id="IPR002126">
    <property type="entry name" value="Cadherin-like_dom"/>
</dbReference>
<dbReference type="InterPro" id="IPR013517">
    <property type="entry name" value="FG-GAP"/>
</dbReference>
<dbReference type="InterPro" id="IPR001759">
    <property type="entry name" value="PTX_dom"/>
</dbReference>
<evidence type="ECO:0000259" key="10">
    <source>
        <dbReference type="PROSITE" id="PS50041"/>
    </source>
</evidence>
<dbReference type="InterPro" id="IPR050971">
    <property type="entry name" value="Cadherin-domain_protein"/>
</dbReference>
<dbReference type="SUPFAM" id="SSF49313">
    <property type="entry name" value="Cadherin-like"/>
    <property type="match status" value="10"/>
</dbReference>
<feature type="compositionally biased region" description="Basic and acidic residues" evidence="9">
    <location>
        <begin position="4103"/>
        <end position="4112"/>
    </location>
</feature>
<name>A0A517MDR2_9BACT</name>
<evidence type="ECO:0000313" key="13">
    <source>
        <dbReference type="EMBL" id="QDS92976.1"/>
    </source>
</evidence>
<dbReference type="SUPFAM" id="SSF49899">
    <property type="entry name" value="Concanavalin A-like lectins/glucanases"/>
    <property type="match status" value="1"/>
</dbReference>
<feature type="domain" description="Cadherin" evidence="11">
    <location>
        <begin position="3144"/>
        <end position="3249"/>
    </location>
</feature>
<dbReference type="GO" id="GO:0005509">
    <property type="term" value="F:calcium ion binding"/>
    <property type="evidence" value="ECO:0007669"/>
    <property type="project" value="InterPro"/>
</dbReference>
<evidence type="ECO:0000259" key="12">
    <source>
        <dbReference type="PROSITE" id="PS51828"/>
    </source>
</evidence>
<feature type="region of interest" description="Disordered" evidence="9">
    <location>
        <begin position="4043"/>
        <end position="4133"/>
    </location>
</feature>
<evidence type="ECO:0000313" key="14">
    <source>
        <dbReference type="Proteomes" id="UP000320672"/>
    </source>
</evidence>
<keyword evidence="4" id="KW-0677">Repeat</keyword>
<dbReference type="KEGG" id="rml:FF011L_17310"/>
<gene>
    <name evidence="13" type="ORF">FF011L_17310</name>
</gene>
<feature type="domain" description="C-type lectin" evidence="10">
    <location>
        <begin position="1215"/>
        <end position="1306"/>
    </location>
</feature>
<proteinExistence type="predicted"/>
<dbReference type="PROSITE" id="PS51828">
    <property type="entry name" value="PTX_2"/>
    <property type="match status" value="1"/>
</dbReference>
<accession>A0A517MDR2</accession>
<feature type="domain" description="Cadherin" evidence="11">
    <location>
        <begin position="3427"/>
        <end position="3544"/>
    </location>
</feature>
<feature type="domain" description="Cadherin" evidence="11">
    <location>
        <begin position="3846"/>
        <end position="3947"/>
    </location>
</feature>
<dbReference type="Pfam" id="PF14252">
    <property type="entry name" value="DUF4347"/>
    <property type="match status" value="1"/>
</dbReference>
<dbReference type="SMART" id="SM00159">
    <property type="entry name" value="PTX"/>
    <property type="match status" value="1"/>
</dbReference>
<feature type="compositionally biased region" description="Low complexity" evidence="9">
    <location>
        <begin position="4043"/>
        <end position="4058"/>
    </location>
</feature>
<dbReference type="InterPro" id="IPR016187">
    <property type="entry name" value="CTDL_fold"/>
</dbReference>
<sequence length="4271" mass="448208">MPGKIKRPLDFYPLEDRVLLSGEGAPDGAAAVEIDPDLVASLMADGEAPPDQPVQNLLESSETSLATDLAEPDGEPADSSGTDRPIEIIFVDAAVEDSATLVENLRGDRGAQTQWIIVELNPYTDGVEQISQTLASLSGVDAIHLLSHGDGKGLQLGSTLLNQQSLEAHAGEITNWRDAFDSGGDILIYGCDLASSAEGQDLIESLAVLTETDIAASDDVTGHEERGGDWNLEFETGAIETEVAFSMDARSQWHGVLDNTGWKTASGFSDDYQDWNNPDETSSSDNTYASGNFANANQDWQNFDFDIPLNHDIQGILVSLEGSRTGAAPVNTQIALSWDGGASYTAVKNLSWNNDSDATQSVGSSGDLWGHAWDDAEFANENFRILVRSVDTAAGNQFRLDHLQIQIEHSEPANQITVTTTADYSDLNANYGDTSSFAALRADMGDDGLISLREAMDAAENQLGADIIQFSIANTDLNYSAIDNTYTIQLNETLPFMNEALTLDATTQSGYDGTPSIVLDGSHILGADNNGLVADGGDITIRGFALQGFSGTAIHFADGDNYIIESNFIGTTGDGLTEAGNATGIYFGGGVSDSIIGGRSPESGNVISGNSEYGILVDQATTNLIQGNTIGLGADGSTLVGSQGIGIALVGASGIQIGSDADGLYDATEGNVISGNQTGIQIRLASSINNSIRGNFIGTDATGLLDRGNAVDGILIQEEASTTTIGGELVDANTIAFNGGAGIVVTGNNTERNTIRRNSIFLNDGLGIDLASDTERGFNSNDLGDIDAGGNSLQNHPILESISIDDAGDFSYSLDTSTFKSGAHSIDFYASDELEGGQVEGSRYLGTIINIQAEGTSVTGTLNGISLSPGALVTALATDSTGNTSEFSQYTVATDSDAGGSALTGISIAETVDGGLRFNKGGGDDTYLIADDGNAILGGRDRLTFEIQFATTDTTNLLPLVSYATSSNSDEFALSITSTGHANIEIAGSQLEVLNFNYDSFADGTLQTLAFTWNSSTGDWQIIHEGLVVSSGTNLATGQSLGTGGTLIFGQDQESVEGGFTPSTSFTGTLFNARFFDELRSTEDLVASQRKSLPDDEAGMLAQWDFNQLERGGILLESVAGNNLTLRHASQPGFTADIPELTLRAIEESADGSVIGTLRADDIEREAKIANLLATDSDLRFNRELNQFYKLILTEDTLATATANANSMFLESVAGQLASITTATEQAYLYELAEEGTTSVWLGGSDSVVEGEWRWFDTPAENFWVGDGTGSSPTGQYTNFAQNEPNDSGGNSDYLILDQNSGQWFDKVGGELFHSIVQWDADAVLETNHPLSYSLVHQTVQGVFSIDSDTGSIHLADSQQLSDNSVSIHTLSVLVTDTDGNTFTETVNVDVSETNSDPTFGQPTISLAAHGIDTTISNYGDSVKTADLDNDGDIDFVTSNFSTGEISWHENDGSGSFTQRLIAVDANGITDIAIGDMDDDGHLDIVVTAAQSNQILLYINASETDGSADFSNASKSIWTLNNPGTNANGLRSLQLVDVDQDGRLDIVSASQGSGVIALHLQNDTDDNTFRSTLIDVAAEQAYSVVAADFDGDNDIDIAAGLLVENQIVWYENDGDENFSKTVIVDYAATPNNLVVVVTDIDQDGDADIVTANQTDERIVWLENDGSGNFTEQTLAFVVSSVEAIVVDDFDSDGDKDIVVSSGFDDNIIWLQNEGNQSFRDSEIATSLHVRGMDFGDFDNDGDRDLLATGDTTDKLVWFESDIGVTDLPDATVAFAGGNGAVSLDLTVIVRDAELDSLNGGNGNYAGASLVLNRQGGVSPDDVFGFTDSAEITLVGADLVKNGQIIASFDNVSQAGRLTVTFSDAAGEVPTTSTVNQILSSLTYNNSNPGVEPSIEIAWAFRDGNLRSQGTGGSLEALASTTVTIAASNSAPTVAVNTGATFAEGSQGNVINQTMLLEGDPDDDDDQVTYTITDGLRFGVLTNNGTALTVNGTFTQADIDAGHIQYAHYGSESTSDSFGFTLSDGGEDGSTAAIGTFQLTISSVNDAPTFDSMSSVQVNDSAADATEAHVAQRQADGRLVFAGQSETGSDGDFLVSRINPDGTPDLTFGIAGEVTLDIFGGEDRVVDMIIRPDGKIVLFGDATDGSLSNRFAVVQLNVDGSLDGTFGGGGIWTYEFNPNTEIASANSLALQSDGKLVLGGTLVQSGDSDLVAFRIDSTGTMDNGFGTGGRLDIALTANTDQLLDLEVEDDGTGGSNIVMAGLANGNYGFIARYTDVGVLDTTFSTDGKYIFIYGSATKVTGLGIQADGKYLLTGDLGNGDAGLTRFLHSGALDNSFGSSGYTTVDSGGTETIHRLQILEDGKIILVGSSDVSGTEEAMALRFLENGTVDTGFANNGWLISDIGTDESSAHDIIEGIDGSLYLVGTAASGRNESFVQHLSADGTEDPFFHGTESLGGTAAFVENGTPVVLDAEGSVFDQELSNANDFGDSTLTLSRSTGPDINDVFTATGNLLFDGSDVKLSGSIVGSLVNVDGQLTITFAANTTGTEVNQVIRSIAYSHRSDAPPSTVEITWTFDDQNDSSQGSGNAKQVSGITTVYIVAINDAPVIDLNGPQPGTGYTTSYIENGMPVAIADNDVAVSDLDNASFNRLTVRFSGILNGNQEIVRFAGVDFNATEPKTDFATALGTEVRIVYDGTEFSVTRASGDSLSATNLAWLIQSMTYENSSDNLLEGDRTFQFSVTDSSGLDSVVASSTITTAAVNDTPLVVVPNNSLTAIENQKLVLHGIGFSISDADSAGSSVTTTIEVGEGILNVTAGDSGVVIESGNASASVVLTGTVDAINQLLTGTSSGTVSYLNDSDTPATSTLISVTVNDHGNSGSDPGTTGDANSEVGINEQTIQIMAINDAPFNSGTLPANVVVTEDVKSNIDLSGVQIADVDHANGLLTVTIATARGGSLYATSSGGVVIGGTSSSSLTLTGSLTNLNSYLDTISNIQYLHQTADTAGNNADSVSVAVKDNGNTGFGGGTDQNLGSIRVDITQVNDAPSDINPNSFSVNENVDTSLGQVVGTLTAVDPDAGDSFVFSIDGGADAGNFTINSNNLILNDGLLDHERKDHYTVDVLATDSGGSQYSKTLTVFVADINEAPTDITPHSFSIDENTDTNNGVNVGILTADDPDSGETFTYAIIGGTDQTKFTISGDRLTLDDGILDYENQNSYSVDVQVTDSGGNRHKEKISVNVIDINEAPTDINPNTFSVSENTNTTGGYSVGTLTTTDPDSGETFSYSISGGSDQAKFSISGDQLSLDDGILDHERQATYEVQILVTDGAGNLFRETISVNVDDINETPTDITPDAFNVTELTNTSGGLILGTLTTVDPDSGETFAYTINGGPDQANFSINADQLIFDDGVLNRMRQATYLVDVQVIDGAGHTYSETIYVNVSEVNEAPTAILPSAFNVDENIDTAGGYRVGTLTAADPDSGETFTYSITGGADQAKFSIAGDQLILTDGHLDHERQATYDVQVQVTDSGGNTYSDTLSVDVNDINEAPTAIVPDAFSVIENTDTASGYSVGTLTTIDPDSGDTFAYSISGGSDQAKFSVAGDQLILTDGILDHERQAAYDVQVLVTDGAGNTHSKNIAIAVSDSNEMPTAILPTAFNVDENIDTAGGISVGTLTTVDPDSGEAFVYSIAGGADQAKFSITGDQLILTDGILDHERQPTYNVQVLVTDSAGNTYSEAIDVDVRDINEAPTAILPSTFSVDENTDTSSGFSAGTLTAIDSDSGDTFRYSIAGGVDQAKFSIDGDQLVLTDGILDHERQATYQVQVLVTDSEGNTHSENISVDVSDVNDAPTGITPNQFAVSKTTDTSAGIVLGELITSDPDLIDHFRYEIVGGIDQAEFSLGGAAGATLLFQTPVLDVASQSEYQVLLRTTDAGGLSAEQFITVRIINDNSAPEAVPDSYTTNYGTSITLSSPNPLANDRDAEGDDLFITMVTPPAHGQLSQTPNGEWLYTPSSGFIGEDVWYYRAFDGNQESNLTHVTIRVQAIAGPGSGFASGASSNPGSSLGSRDPGPIGVGNDSESSDNGDRDDSTENSPGNNETPLLINPYAPDNSGRRDHHSGDADAPVGLAESDHDRENGDRTKPLFNRRSELESWETLVDSHAHSGRNLQMSELELAQIRDLLQQDIAQAISWHQWDDYMRQDHADSVSISIGAVGVSAGLASLGYVAWLLRGGAFVTAALSSLPAWRMLDPSTILESYRQSSDDLDSTEQLFNVTPDVKK</sequence>
<feature type="domain" description="Cadherin" evidence="11">
    <location>
        <begin position="3644"/>
        <end position="3749"/>
    </location>
</feature>
<dbReference type="SMART" id="SM00710">
    <property type="entry name" value="PbH1"/>
    <property type="match status" value="8"/>
</dbReference>
<evidence type="ECO:0000256" key="1">
    <source>
        <dbReference type="ARBA" id="ARBA00004370"/>
    </source>
</evidence>
<dbReference type="NCBIfam" id="NF012211">
    <property type="entry name" value="tand_rpt_95"/>
    <property type="match status" value="1"/>
</dbReference>
<dbReference type="InterPro" id="IPR013320">
    <property type="entry name" value="ConA-like_dom_sf"/>
</dbReference>
<dbReference type="InterPro" id="IPR011050">
    <property type="entry name" value="Pectin_lyase_fold/virulence"/>
</dbReference>
<keyword evidence="3" id="KW-0732">Signal</keyword>
<keyword evidence="6" id="KW-0130">Cell adhesion</keyword>
<evidence type="ECO:0000256" key="5">
    <source>
        <dbReference type="ARBA" id="ARBA00022837"/>
    </source>
</evidence>
<keyword evidence="5" id="KW-0106">Calcium</keyword>
<evidence type="ECO:0000259" key="11">
    <source>
        <dbReference type="PROSITE" id="PS50268"/>
    </source>
</evidence>
<dbReference type="InterPro" id="IPR025592">
    <property type="entry name" value="DUF4347"/>
</dbReference>
<evidence type="ECO:0000256" key="4">
    <source>
        <dbReference type="ARBA" id="ARBA00022737"/>
    </source>
</evidence>
<dbReference type="Pfam" id="PF13517">
    <property type="entry name" value="FG-GAP_3"/>
    <property type="match status" value="3"/>
</dbReference>
<dbReference type="GO" id="GO:0016020">
    <property type="term" value="C:membrane"/>
    <property type="evidence" value="ECO:0007669"/>
    <property type="project" value="UniProtKB-SubCell"/>
</dbReference>
<dbReference type="PANTHER" id="PTHR24025">
    <property type="entry name" value="DESMOGLEIN FAMILY MEMBER"/>
    <property type="match status" value="1"/>
</dbReference>
<dbReference type="NCBIfam" id="TIGR02608">
    <property type="entry name" value="delta_60_rpt"/>
    <property type="match status" value="6"/>
</dbReference>
<dbReference type="InterPro" id="IPR016186">
    <property type="entry name" value="C-type_lectin-like/link_sf"/>
</dbReference>
<dbReference type="SUPFAM" id="SSF69318">
    <property type="entry name" value="Integrin alpha N-terminal domain"/>
    <property type="match status" value="1"/>
</dbReference>
<dbReference type="SMART" id="SM00112">
    <property type="entry name" value="CA"/>
    <property type="match status" value="10"/>
</dbReference>
<dbReference type="PANTHER" id="PTHR24025:SF23">
    <property type="entry name" value="NEURAL-CADHERIN"/>
    <property type="match status" value="1"/>
</dbReference>
<dbReference type="Pfam" id="PF16184">
    <property type="entry name" value="Cadherin_3"/>
    <property type="match status" value="1"/>
</dbReference>
<feature type="domain" description="Cadherin" evidence="11">
    <location>
        <begin position="3246"/>
        <end position="3349"/>
    </location>
</feature>
<dbReference type="PROSITE" id="PS50268">
    <property type="entry name" value="CADHERIN_2"/>
    <property type="match status" value="10"/>
</dbReference>
<dbReference type="GO" id="GO:0005911">
    <property type="term" value="C:cell-cell junction"/>
    <property type="evidence" value="ECO:0007669"/>
    <property type="project" value="TreeGrafter"/>
</dbReference>
<dbReference type="Gene3D" id="3.10.100.10">
    <property type="entry name" value="Mannose-Binding Protein A, subunit A"/>
    <property type="match status" value="1"/>
</dbReference>
<dbReference type="Proteomes" id="UP000320672">
    <property type="component" value="Chromosome"/>
</dbReference>
<dbReference type="GO" id="GO:0007156">
    <property type="term" value="P:homophilic cell adhesion via plasma membrane adhesion molecules"/>
    <property type="evidence" value="ECO:0007669"/>
    <property type="project" value="InterPro"/>
</dbReference>
<dbReference type="SUPFAM" id="SSF51126">
    <property type="entry name" value="Pectin lyase-like"/>
    <property type="match status" value="1"/>
</dbReference>
<dbReference type="OrthoDB" id="291802at2"/>
<feature type="domain" description="Cadherin" evidence="11">
    <location>
        <begin position="3744"/>
        <end position="3844"/>
    </location>
</feature>
<keyword evidence="14" id="KW-1185">Reference proteome</keyword>
<reference evidence="13 14" key="1">
    <citation type="submission" date="2019-02" db="EMBL/GenBank/DDBJ databases">
        <title>Deep-cultivation of Planctomycetes and their phenomic and genomic characterization uncovers novel biology.</title>
        <authorList>
            <person name="Wiegand S."/>
            <person name="Jogler M."/>
            <person name="Boedeker C."/>
            <person name="Pinto D."/>
            <person name="Vollmers J."/>
            <person name="Rivas-Marin E."/>
            <person name="Kohn T."/>
            <person name="Peeters S.H."/>
            <person name="Heuer A."/>
            <person name="Rast P."/>
            <person name="Oberbeckmann S."/>
            <person name="Bunk B."/>
            <person name="Jeske O."/>
            <person name="Meyerdierks A."/>
            <person name="Storesund J.E."/>
            <person name="Kallscheuer N."/>
            <person name="Luecker S."/>
            <person name="Lage O.M."/>
            <person name="Pohl T."/>
            <person name="Merkel B.J."/>
            <person name="Hornburger P."/>
            <person name="Mueller R.-W."/>
            <person name="Bruemmer F."/>
            <person name="Labrenz M."/>
            <person name="Spormann A.M."/>
            <person name="Op den Camp H."/>
            <person name="Overmann J."/>
            <person name="Amann R."/>
            <person name="Jetten M.S.M."/>
            <person name="Mascher T."/>
            <person name="Medema M.H."/>
            <person name="Devos D.P."/>
            <person name="Kaster A.-K."/>
            <person name="Ovreas L."/>
            <person name="Rohde M."/>
            <person name="Galperin M.Y."/>
            <person name="Jogler C."/>
        </authorList>
    </citation>
    <scope>NUCLEOTIDE SEQUENCE [LARGE SCALE GENOMIC DNA]</scope>
    <source>
        <strain evidence="13 14">FF011L</strain>
    </source>
</reference>
<dbReference type="RefSeq" id="WP_145351141.1">
    <property type="nucleotide sequence ID" value="NZ_CP036262.1"/>
</dbReference>
<dbReference type="CDD" id="cd11304">
    <property type="entry name" value="Cadherin_repeat"/>
    <property type="match status" value="9"/>
</dbReference>
<protein>
    <submittedName>
        <fullName evidence="13">Cadherin domain protein</fullName>
    </submittedName>
</protein>
<feature type="domain" description="Cadherin" evidence="11">
    <location>
        <begin position="3346"/>
        <end position="3421"/>
    </location>
</feature>
<dbReference type="PRINTS" id="PR00895">
    <property type="entry name" value="PENTAXIN"/>
</dbReference>
<dbReference type="InterPro" id="IPR039005">
    <property type="entry name" value="CSPG_rpt"/>
</dbReference>
<evidence type="ECO:0000256" key="7">
    <source>
        <dbReference type="ARBA" id="ARBA00022989"/>
    </source>
</evidence>
<dbReference type="CDD" id="cd00037">
    <property type="entry name" value="CLECT"/>
    <property type="match status" value="1"/>
</dbReference>
<evidence type="ECO:0000256" key="2">
    <source>
        <dbReference type="ARBA" id="ARBA00022692"/>
    </source>
</evidence>
<evidence type="ECO:0000256" key="9">
    <source>
        <dbReference type="SAM" id="MobiDB-lite"/>
    </source>
</evidence>
<dbReference type="Pfam" id="PF17164">
    <property type="entry name" value="DUF5122"/>
    <property type="match status" value="4"/>
</dbReference>
<feature type="domain" description="Cadherin" evidence="11">
    <location>
        <begin position="3544"/>
        <end position="3649"/>
    </location>
</feature>
<evidence type="ECO:0000256" key="6">
    <source>
        <dbReference type="ARBA" id="ARBA00022889"/>
    </source>
</evidence>
<dbReference type="InterPro" id="IPR013431">
    <property type="entry name" value="Delta_60_rpt"/>
</dbReference>
<feature type="domain" description="Cadherin" evidence="11">
    <location>
        <begin position="3044"/>
        <end position="3149"/>
    </location>
</feature>
<keyword evidence="7" id="KW-1133">Transmembrane helix</keyword>
<dbReference type="SMART" id="SM00034">
    <property type="entry name" value="CLECT"/>
    <property type="match status" value="1"/>
</dbReference>
<dbReference type="Pfam" id="PF00354">
    <property type="entry name" value="Pentaxin"/>
    <property type="match status" value="1"/>
</dbReference>
<feature type="domain" description="Pentraxin (PTX)" evidence="12">
    <location>
        <begin position="912"/>
        <end position="1125"/>
    </location>
</feature>
<feature type="region of interest" description="Disordered" evidence="9">
    <location>
        <begin position="63"/>
        <end position="83"/>
    </location>
</feature>
<dbReference type="Pfam" id="PF17803">
    <property type="entry name" value="Cadherin_4"/>
    <property type="match status" value="1"/>
</dbReference>
<dbReference type="SUPFAM" id="SSF101908">
    <property type="entry name" value="Putative isomerase YbhE"/>
    <property type="match status" value="1"/>
</dbReference>
<dbReference type="InterPro" id="IPR015919">
    <property type="entry name" value="Cadherin-like_sf"/>
</dbReference>
<evidence type="ECO:0000256" key="3">
    <source>
        <dbReference type="ARBA" id="ARBA00022729"/>
    </source>
</evidence>
<dbReference type="InterPro" id="IPR006626">
    <property type="entry name" value="PbH1"/>
</dbReference>
<dbReference type="Gene3D" id="2.80.10.50">
    <property type="match status" value="2"/>
</dbReference>
<dbReference type="Gene3D" id="2.60.40.60">
    <property type="entry name" value="Cadherins"/>
    <property type="match status" value="10"/>
</dbReference>
<comment type="subcellular location">
    <subcellularLocation>
        <location evidence="1">Membrane</location>
    </subcellularLocation>
</comment>